<sequence>MNPPREDRSRQTRVLAVGVCVRVWVCRTVRTGSAGHPVGRENPRLSRARLLPRLTSRHRFLEREFYPTPRGRQVERKRRRRTATP</sequence>
<dbReference type="AlphaFoldDB" id="A0AAE1AYU9"/>
<protein>
    <submittedName>
        <fullName evidence="2">Uncharacterized protein</fullName>
    </submittedName>
</protein>
<name>A0AAE1AYU9_9GAST</name>
<gene>
    <name evidence="2" type="ORF">RRG08_052023</name>
</gene>
<organism evidence="2 3">
    <name type="scientific">Elysia crispata</name>
    <name type="common">lettuce slug</name>
    <dbReference type="NCBI Taxonomy" id="231223"/>
    <lineage>
        <taxon>Eukaryota</taxon>
        <taxon>Metazoa</taxon>
        <taxon>Spiralia</taxon>
        <taxon>Lophotrochozoa</taxon>
        <taxon>Mollusca</taxon>
        <taxon>Gastropoda</taxon>
        <taxon>Heterobranchia</taxon>
        <taxon>Euthyneura</taxon>
        <taxon>Panpulmonata</taxon>
        <taxon>Sacoglossa</taxon>
        <taxon>Placobranchoidea</taxon>
        <taxon>Plakobranchidae</taxon>
        <taxon>Elysia</taxon>
    </lineage>
</organism>
<dbReference type="Proteomes" id="UP001283361">
    <property type="component" value="Unassembled WGS sequence"/>
</dbReference>
<reference evidence="2" key="1">
    <citation type="journal article" date="2023" name="G3 (Bethesda)">
        <title>A reference genome for the long-term kleptoplast-retaining sea slug Elysia crispata morphotype clarki.</title>
        <authorList>
            <person name="Eastman K.E."/>
            <person name="Pendleton A.L."/>
            <person name="Shaikh M.A."/>
            <person name="Suttiyut T."/>
            <person name="Ogas R."/>
            <person name="Tomko P."/>
            <person name="Gavelis G."/>
            <person name="Widhalm J.R."/>
            <person name="Wisecaver J.H."/>
        </authorList>
    </citation>
    <scope>NUCLEOTIDE SEQUENCE</scope>
    <source>
        <strain evidence="2">ECLA1</strain>
    </source>
</reference>
<evidence type="ECO:0000313" key="2">
    <source>
        <dbReference type="EMBL" id="KAK3796189.1"/>
    </source>
</evidence>
<evidence type="ECO:0000313" key="3">
    <source>
        <dbReference type="Proteomes" id="UP001283361"/>
    </source>
</evidence>
<dbReference type="EMBL" id="JAWDGP010000908">
    <property type="protein sequence ID" value="KAK3796189.1"/>
    <property type="molecule type" value="Genomic_DNA"/>
</dbReference>
<accession>A0AAE1AYU9</accession>
<evidence type="ECO:0000256" key="1">
    <source>
        <dbReference type="SAM" id="MobiDB-lite"/>
    </source>
</evidence>
<keyword evidence="3" id="KW-1185">Reference proteome</keyword>
<proteinExistence type="predicted"/>
<comment type="caution">
    <text evidence="2">The sequence shown here is derived from an EMBL/GenBank/DDBJ whole genome shotgun (WGS) entry which is preliminary data.</text>
</comment>
<feature type="region of interest" description="Disordered" evidence="1">
    <location>
        <begin position="62"/>
        <end position="85"/>
    </location>
</feature>
<feature type="compositionally biased region" description="Basic residues" evidence="1">
    <location>
        <begin position="75"/>
        <end position="85"/>
    </location>
</feature>